<dbReference type="Pfam" id="PF13429">
    <property type="entry name" value="TPR_15"/>
    <property type="match status" value="1"/>
</dbReference>
<dbReference type="PANTHER" id="PTHR12558">
    <property type="entry name" value="CELL DIVISION CYCLE 16,23,27"/>
    <property type="match status" value="1"/>
</dbReference>
<keyword evidence="1" id="KW-0802">TPR repeat</keyword>
<keyword evidence="4" id="KW-1185">Reference proteome</keyword>
<reference evidence="4" key="1">
    <citation type="journal article" date="2019" name="Int. J. Syst. Evol. Microbiol.">
        <title>The Global Catalogue of Microorganisms (GCM) 10K type strain sequencing project: providing services to taxonomists for standard genome sequencing and annotation.</title>
        <authorList>
            <consortium name="The Broad Institute Genomics Platform"/>
            <consortium name="The Broad Institute Genome Sequencing Center for Infectious Disease"/>
            <person name="Wu L."/>
            <person name="Ma J."/>
        </authorList>
    </citation>
    <scope>NUCLEOTIDE SEQUENCE [LARGE SCALE GENOMIC DNA]</scope>
    <source>
        <strain evidence="4">CECT 8288</strain>
    </source>
</reference>
<organism evidence="3 4">
    <name type="scientific">Reinekea marina</name>
    <dbReference type="NCBI Taxonomy" id="1310421"/>
    <lineage>
        <taxon>Bacteria</taxon>
        <taxon>Pseudomonadati</taxon>
        <taxon>Pseudomonadota</taxon>
        <taxon>Gammaproteobacteria</taxon>
        <taxon>Oceanospirillales</taxon>
        <taxon>Saccharospirillaceae</taxon>
        <taxon>Reinekea</taxon>
    </lineage>
</organism>
<dbReference type="EMBL" id="JBHRYN010000012">
    <property type="protein sequence ID" value="MFC3702362.1"/>
    <property type="molecule type" value="Genomic_DNA"/>
</dbReference>
<feature type="signal peptide" evidence="2">
    <location>
        <begin position="1"/>
        <end position="28"/>
    </location>
</feature>
<accession>A0ABV7WTH0</accession>
<protein>
    <submittedName>
        <fullName evidence="3">Tetratricopeptide repeat protein</fullName>
    </submittedName>
</protein>
<dbReference type="PROSITE" id="PS50005">
    <property type="entry name" value="TPR"/>
    <property type="match status" value="2"/>
</dbReference>
<keyword evidence="2" id="KW-0732">Signal</keyword>
<feature type="chain" id="PRO_5046634345" evidence="2">
    <location>
        <begin position="29"/>
        <end position="573"/>
    </location>
</feature>
<sequence length="573" mass="64887">MPYTHLLKRFSSFLAAALLLACSTTATQDEGNANLKDSAESESKILKANNPKPLTGQTFFELLLAEIAINRGDLGSAASIYRLISEHESDPSVFERAVALNQSIGHYESVRLLGIQWSTIEPEAAGPWQSLSIATLNLGDYEAAKGHIEQWLTIDANANVNLALPHSSQLQADQTNELISLFESLLKTYPASHSLQFSLARLYFLKDDIAQSEAYVEQAIQLEPALTYHLFKYQVLIKTEQIKQATKLIKALVKRHPTDVEVAVSYARHLYRYDRANVSELQVLHTRFSNEPIIARTYARVAFEQNDLDTAAAIFQHLLEQGFVDEGHYFLGLIHLENNQPSIAASHFEQVQAPPYLASALAEWAQLGREEDRNLLFMALAQAKEKDAGQETLYWKIEAGYEQQLGHLDRAIKVYTQALEESPNNTDLLYEQALLFASIENFAGLEENLEKVLTLDPANVNAMNALGYTWADLNKNLPQAQRYIDKALKEQPNNPAFMDSKGWLLYRLGEPKKALDWLTKAYQQLKIDEVAAHIAEVYWYINDQEQAQHYYQRVVELNPESPFLERLDKLFNE</sequence>
<dbReference type="Pfam" id="PF13181">
    <property type="entry name" value="TPR_8"/>
    <property type="match status" value="2"/>
</dbReference>
<dbReference type="SMART" id="SM00028">
    <property type="entry name" value="TPR"/>
    <property type="match status" value="7"/>
</dbReference>
<comment type="caution">
    <text evidence="3">The sequence shown here is derived from an EMBL/GenBank/DDBJ whole genome shotgun (WGS) entry which is preliminary data.</text>
</comment>
<evidence type="ECO:0000313" key="3">
    <source>
        <dbReference type="EMBL" id="MFC3702362.1"/>
    </source>
</evidence>
<dbReference type="Proteomes" id="UP001595710">
    <property type="component" value="Unassembled WGS sequence"/>
</dbReference>
<gene>
    <name evidence="3" type="ORF">ACFOND_11985</name>
</gene>
<feature type="repeat" description="TPR" evidence="1">
    <location>
        <begin position="392"/>
        <end position="425"/>
    </location>
</feature>
<feature type="repeat" description="TPR" evidence="1">
    <location>
        <begin position="528"/>
        <end position="561"/>
    </location>
</feature>
<dbReference type="Gene3D" id="1.25.40.10">
    <property type="entry name" value="Tetratricopeptide repeat domain"/>
    <property type="match status" value="2"/>
</dbReference>
<evidence type="ECO:0000313" key="4">
    <source>
        <dbReference type="Proteomes" id="UP001595710"/>
    </source>
</evidence>
<proteinExistence type="predicted"/>
<name>A0ABV7WTH0_9GAMM</name>
<dbReference type="InterPro" id="IPR011990">
    <property type="entry name" value="TPR-like_helical_dom_sf"/>
</dbReference>
<dbReference type="SUPFAM" id="SSF48452">
    <property type="entry name" value="TPR-like"/>
    <property type="match status" value="2"/>
</dbReference>
<evidence type="ECO:0000256" key="2">
    <source>
        <dbReference type="SAM" id="SignalP"/>
    </source>
</evidence>
<dbReference type="InterPro" id="IPR019734">
    <property type="entry name" value="TPR_rpt"/>
</dbReference>
<evidence type="ECO:0000256" key="1">
    <source>
        <dbReference type="PROSITE-ProRule" id="PRU00339"/>
    </source>
</evidence>
<dbReference type="PANTHER" id="PTHR12558:SF13">
    <property type="entry name" value="CELL DIVISION CYCLE PROTEIN 27 HOMOLOG"/>
    <property type="match status" value="1"/>
</dbReference>
<dbReference type="RefSeq" id="WP_290281328.1">
    <property type="nucleotide sequence ID" value="NZ_JAUFQI010000001.1"/>
</dbReference>